<accession>A0ACB0MDM8</accession>
<evidence type="ECO:0000313" key="2">
    <source>
        <dbReference type="Proteomes" id="UP001177021"/>
    </source>
</evidence>
<protein>
    <submittedName>
        <fullName evidence="1">Uncharacterized protein</fullName>
    </submittedName>
</protein>
<keyword evidence="2" id="KW-1185">Reference proteome</keyword>
<gene>
    <name evidence="1" type="ORF">MILVUS5_LOCUS40936</name>
</gene>
<sequence length="183" mass="20837">MPRWTKVLSMMLSLLAALLEFQKYYSCCKRFSRGRNYARASTLTRLLLMVQLSRLLCYVMVNFKNVPNLVLRDVTPLSIGVLENGDIMDFFITKNTSIPFKKTKEHETIEDNQDFVDIRVYEGERLRASDNNLLGSIKLSILPAPRGHHVEISLAIDENGILIGSVKEKSTGSKKKITITNEK</sequence>
<dbReference type="Proteomes" id="UP001177021">
    <property type="component" value="Unassembled WGS sequence"/>
</dbReference>
<reference evidence="1" key="1">
    <citation type="submission" date="2023-10" db="EMBL/GenBank/DDBJ databases">
        <authorList>
            <person name="Rodriguez Cubillos JULIANA M."/>
            <person name="De Vega J."/>
        </authorList>
    </citation>
    <scope>NUCLEOTIDE SEQUENCE</scope>
</reference>
<organism evidence="1 2">
    <name type="scientific">Trifolium pratense</name>
    <name type="common">Red clover</name>
    <dbReference type="NCBI Taxonomy" id="57577"/>
    <lineage>
        <taxon>Eukaryota</taxon>
        <taxon>Viridiplantae</taxon>
        <taxon>Streptophyta</taxon>
        <taxon>Embryophyta</taxon>
        <taxon>Tracheophyta</taxon>
        <taxon>Spermatophyta</taxon>
        <taxon>Magnoliopsida</taxon>
        <taxon>eudicotyledons</taxon>
        <taxon>Gunneridae</taxon>
        <taxon>Pentapetalae</taxon>
        <taxon>rosids</taxon>
        <taxon>fabids</taxon>
        <taxon>Fabales</taxon>
        <taxon>Fabaceae</taxon>
        <taxon>Papilionoideae</taxon>
        <taxon>50 kb inversion clade</taxon>
        <taxon>NPAAA clade</taxon>
        <taxon>Hologalegina</taxon>
        <taxon>IRL clade</taxon>
        <taxon>Trifolieae</taxon>
        <taxon>Trifolium</taxon>
    </lineage>
</organism>
<evidence type="ECO:0000313" key="1">
    <source>
        <dbReference type="EMBL" id="CAJ2678691.1"/>
    </source>
</evidence>
<comment type="caution">
    <text evidence="1">The sequence shown here is derived from an EMBL/GenBank/DDBJ whole genome shotgun (WGS) entry which is preliminary data.</text>
</comment>
<name>A0ACB0MDM8_TRIPR</name>
<proteinExistence type="predicted"/>
<dbReference type="EMBL" id="CASHSV030000823">
    <property type="protein sequence ID" value="CAJ2678691.1"/>
    <property type="molecule type" value="Genomic_DNA"/>
</dbReference>